<organism evidence="1 2">
    <name type="scientific">Vibrio tasmaniensis</name>
    <dbReference type="NCBI Taxonomy" id="212663"/>
    <lineage>
        <taxon>Bacteria</taxon>
        <taxon>Pseudomonadati</taxon>
        <taxon>Pseudomonadota</taxon>
        <taxon>Gammaproteobacteria</taxon>
        <taxon>Vibrionales</taxon>
        <taxon>Vibrionaceae</taxon>
        <taxon>Vibrio</taxon>
    </lineage>
</organism>
<reference evidence="2" key="1">
    <citation type="submission" date="2016-07" db="EMBL/GenBank/DDBJ databases">
        <title>Nontailed viruses are major unrecognized killers of bacteria in the ocean.</title>
        <authorList>
            <person name="Kauffman K."/>
            <person name="Hussain F."/>
            <person name="Yang J."/>
            <person name="Arevalo P."/>
            <person name="Brown J."/>
            <person name="Cutler M."/>
            <person name="Kelly L."/>
            <person name="Polz M.F."/>
        </authorList>
    </citation>
    <scope>NUCLEOTIDE SEQUENCE [LARGE SCALE GENOMIC DNA]</scope>
    <source>
        <strain evidence="2">10N.222.48.A2</strain>
    </source>
</reference>
<evidence type="ECO:0000313" key="2">
    <source>
        <dbReference type="Proteomes" id="UP000235579"/>
    </source>
</evidence>
<accession>A0A2N7NGZ0</accession>
<gene>
    <name evidence="1" type="ORF">BCS92_17100</name>
</gene>
<dbReference type="AlphaFoldDB" id="A0A2N7NGZ0"/>
<comment type="caution">
    <text evidence="1">The sequence shown here is derived from an EMBL/GenBank/DDBJ whole genome shotgun (WGS) entry which is preliminary data.</text>
</comment>
<name>A0A2N7NGZ0_9VIBR</name>
<evidence type="ECO:0000313" key="1">
    <source>
        <dbReference type="EMBL" id="PMP13656.1"/>
    </source>
</evidence>
<proteinExistence type="predicted"/>
<sequence length="60" mass="6974">MFFRWVKLWGINSTVAFDELTMFVAPIRKAEQFFRIKLASLRRDQGGTVKVNPKSILAMI</sequence>
<protein>
    <submittedName>
        <fullName evidence="1">Uncharacterized protein</fullName>
    </submittedName>
</protein>
<dbReference type="EMBL" id="MDBP01000043">
    <property type="protein sequence ID" value="PMP13656.1"/>
    <property type="molecule type" value="Genomic_DNA"/>
</dbReference>
<dbReference type="Proteomes" id="UP000235579">
    <property type="component" value="Unassembled WGS sequence"/>
</dbReference>